<dbReference type="Gene3D" id="3.40.50.10810">
    <property type="entry name" value="Tandem AAA-ATPase domain"/>
    <property type="match status" value="1"/>
</dbReference>
<feature type="region of interest" description="Disordered" evidence="6">
    <location>
        <begin position="106"/>
        <end position="188"/>
    </location>
</feature>
<dbReference type="InterPro" id="IPR016082">
    <property type="entry name" value="Ribosomal_uL30_ferredoxin-like"/>
</dbReference>
<dbReference type="Proteomes" id="UP000198287">
    <property type="component" value="Unassembled WGS sequence"/>
</dbReference>
<evidence type="ECO:0000256" key="4">
    <source>
        <dbReference type="ARBA" id="ARBA00035281"/>
    </source>
</evidence>
<keyword evidence="3" id="KW-0687">Ribonucleoprotein</keyword>
<dbReference type="GO" id="GO:0005739">
    <property type="term" value="C:mitochondrion"/>
    <property type="evidence" value="ECO:0007669"/>
    <property type="project" value="TreeGrafter"/>
</dbReference>
<protein>
    <recommendedName>
        <fullName evidence="4">Large ribosomal subunit protein uL30m</fullName>
    </recommendedName>
    <alternativeName>
        <fullName evidence="5">39S ribosomal protein L30, mitochondrial</fullName>
    </alternativeName>
</protein>
<comment type="similarity">
    <text evidence="1">Belongs to the universal ribosomal protein uL30 family.</text>
</comment>
<dbReference type="GO" id="GO:0003735">
    <property type="term" value="F:structural constituent of ribosome"/>
    <property type="evidence" value="ECO:0007669"/>
    <property type="project" value="InterPro"/>
</dbReference>
<accession>A0A226EJQ3</accession>
<dbReference type="InterPro" id="IPR036919">
    <property type="entry name" value="Ribo_uL30_ferredoxin-like_sf"/>
</dbReference>
<keyword evidence="9" id="KW-1185">Reference proteome</keyword>
<dbReference type="GO" id="GO:0015934">
    <property type="term" value="C:large ribosomal subunit"/>
    <property type="evidence" value="ECO:0007669"/>
    <property type="project" value="InterPro"/>
</dbReference>
<feature type="compositionally biased region" description="Basic and acidic residues" evidence="6">
    <location>
        <begin position="129"/>
        <end position="148"/>
    </location>
</feature>
<name>A0A226EJQ3_FOLCA</name>
<organism evidence="8 9">
    <name type="scientific">Folsomia candida</name>
    <name type="common">Springtail</name>
    <dbReference type="NCBI Taxonomy" id="158441"/>
    <lineage>
        <taxon>Eukaryota</taxon>
        <taxon>Metazoa</taxon>
        <taxon>Ecdysozoa</taxon>
        <taxon>Arthropoda</taxon>
        <taxon>Hexapoda</taxon>
        <taxon>Collembola</taxon>
        <taxon>Entomobryomorpha</taxon>
        <taxon>Isotomoidea</taxon>
        <taxon>Isotomidae</taxon>
        <taxon>Proisotominae</taxon>
        <taxon>Folsomia</taxon>
    </lineage>
</organism>
<dbReference type="PANTHER" id="PTHR15892">
    <property type="entry name" value="MITOCHONDRIAL RIBOSOMAL PROTEIN L30"/>
    <property type="match status" value="1"/>
</dbReference>
<evidence type="ECO:0000256" key="2">
    <source>
        <dbReference type="ARBA" id="ARBA00022980"/>
    </source>
</evidence>
<keyword evidence="2" id="KW-0689">Ribosomal protein</keyword>
<dbReference type="PANTHER" id="PTHR15892:SF2">
    <property type="entry name" value="LARGE RIBOSOMAL SUBUNIT PROTEIN UL30M"/>
    <property type="match status" value="1"/>
</dbReference>
<evidence type="ECO:0000256" key="1">
    <source>
        <dbReference type="ARBA" id="ARBA00007594"/>
    </source>
</evidence>
<dbReference type="AlphaFoldDB" id="A0A226EJQ3"/>
<feature type="compositionally biased region" description="Polar residues" evidence="6">
    <location>
        <begin position="36"/>
        <end position="51"/>
    </location>
</feature>
<dbReference type="InterPro" id="IPR005996">
    <property type="entry name" value="Ribosomal_uL30_bac-type"/>
</dbReference>
<evidence type="ECO:0000256" key="6">
    <source>
        <dbReference type="SAM" id="MobiDB-lite"/>
    </source>
</evidence>
<dbReference type="Pfam" id="PF00327">
    <property type="entry name" value="Ribosomal_L30"/>
    <property type="match status" value="1"/>
</dbReference>
<sequence length="1097" mass="125480">MSAQRDRTDEDDLDLSFEIDGRRYSTIDEYLTQCQAQGGPLSSVTTGSSTLPDKENQSDVDDCVKLGQETIVSSSASVRGPFRVVSASATSSCPSTTFLVPTYDKTEDKLEKKTPPAQRASTSTLKKVQARDEGTPSRAGRDRYKKVSAEVPPPTKKSRPLVYTDSDDDDDADLVTSPVKKREDSPLNDETEKVEWEEWILKKHNQIVGFFEDHVRIEEGAVTKLILEDDPISGRVVEVNPDIMAELLPHHFRGVKFMYETCFGGFEQEARYNSDMFTLDYLVGPGRETQVAAFAQAVLKNEPRPGLGTILILCPLLKRQIWSCEIDNVFETVDPDQRPLLHDVWQGENIRQKINSLKLWTSQGGVAILDFDLFQKLDEYYVDDDDDDSREVINNSLFTPGPAIVFLDFESIDKRYVKKKYKGLLKITTTRQVVFPDLYSQDPVQHINRVIFRDWLSVATTGFFKDHYNKFLFLCDLVDYHVKKEVHWIQKKGFATTQIKGSNSFLKSDFPCQWRKGISNNARNYDRNPERREKLYVKNNERRRNIPNKYVLYILVISPKVGPLRVQDLCDPEFDLCIYIGQWDAATNDGDITCRQKHFCELNSPVYILTSDPKNQCNEVLAQQCLNQFVAHFGEAFLLYYADEWNQKIPDKPKFILSSPEVKHLDEDGSLEEKARNMARDGIWIFSGLGEDEKPHPPQHARFDHLCKLPFGIKTSYIKSRVIPGLGQGSNCWKNKANKNVIKVPSKKTSHSTHPTADLNNKMYEIVANNNEKYENGLRILGTYVLYILVISPKVGPLRVQDLCDPEFDLSIYIGQWDAANTNGDTEITCRRSHFCELNSPVYILTSDPKNQCNEVLAQQCLNQFVAHFGEAFLLYYADEWNQLHPDKPKFILSSPKVKNLDEDGTLEQKARNMARDGIWIFVELGEDEKPHPPKHARFNDLSKIPFAIKTSYIKSRVIPGFPDHKDPPYEATKLFMVKRIRSCFGIPRWEKDLIKHFKLESKGDTAIIKNSPTNNARLYKIKHLIGITPMTTPFGMPESPEHAVLKENGELIACQTLQGNQLQLQDAKNANDELMKKSVDGSTLKKRLHLKWYSRW</sequence>
<comment type="caution">
    <text evidence="8">The sequence shown here is derived from an EMBL/GenBank/DDBJ whole genome shotgun (WGS) entry which is preliminary data.</text>
</comment>
<feature type="region of interest" description="Disordered" evidence="6">
    <location>
        <begin position="36"/>
        <end position="60"/>
    </location>
</feature>
<proteinExistence type="inferred from homology"/>
<evidence type="ECO:0000256" key="5">
    <source>
        <dbReference type="ARBA" id="ARBA00035356"/>
    </source>
</evidence>
<dbReference type="EMBL" id="LNIX01000003">
    <property type="protein sequence ID" value="OXA57438.1"/>
    <property type="molecule type" value="Genomic_DNA"/>
</dbReference>
<evidence type="ECO:0000256" key="3">
    <source>
        <dbReference type="ARBA" id="ARBA00023274"/>
    </source>
</evidence>
<dbReference type="InterPro" id="IPR038718">
    <property type="entry name" value="SNF2-like_sf"/>
</dbReference>
<dbReference type="SUPFAM" id="SSF55129">
    <property type="entry name" value="Ribosomal protein L30p/L7e"/>
    <property type="match status" value="1"/>
</dbReference>
<dbReference type="Gene3D" id="3.30.1390.20">
    <property type="entry name" value="Ribosomal protein L30, ferredoxin-like fold domain"/>
    <property type="match status" value="1"/>
</dbReference>
<reference evidence="8 9" key="1">
    <citation type="submission" date="2015-12" db="EMBL/GenBank/DDBJ databases">
        <title>The genome of Folsomia candida.</title>
        <authorList>
            <person name="Faddeeva A."/>
            <person name="Derks M.F."/>
            <person name="Anvar Y."/>
            <person name="Smit S."/>
            <person name="Van Straalen N."/>
            <person name="Roelofs D."/>
        </authorList>
    </citation>
    <scope>NUCLEOTIDE SEQUENCE [LARGE SCALE GENOMIC DNA]</scope>
    <source>
        <strain evidence="8 9">VU population</strain>
        <tissue evidence="8">Whole body</tissue>
    </source>
</reference>
<dbReference type="STRING" id="158441.A0A226EJQ3"/>
<gene>
    <name evidence="8" type="ORF">Fcan01_07213</name>
</gene>
<dbReference type="GO" id="GO:0006412">
    <property type="term" value="P:translation"/>
    <property type="evidence" value="ECO:0007669"/>
    <property type="project" value="InterPro"/>
</dbReference>
<evidence type="ECO:0000259" key="7">
    <source>
        <dbReference type="Pfam" id="PF00327"/>
    </source>
</evidence>
<feature type="domain" description="Large ribosomal subunit protein uL30-like ferredoxin-like fold" evidence="7">
    <location>
        <begin position="978"/>
        <end position="1026"/>
    </location>
</feature>
<evidence type="ECO:0000313" key="9">
    <source>
        <dbReference type="Proteomes" id="UP000198287"/>
    </source>
</evidence>
<evidence type="ECO:0000313" key="8">
    <source>
        <dbReference type="EMBL" id="OXA57438.1"/>
    </source>
</evidence>